<keyword evidence="3 6" id="KW-1133">Transmembrane helix</keyword>
<dbReference type="GO" id="GO:0046677">
    <property type="term" value="P:response to antibiotic"/>
    <property type="evidence" value="ECO:0007669"/>
    <property type="project" value="UniProtKB-KW"/>
</dbReference>
<evidence type="ECO:0000256" key="4">
    <source>
        <dbReference type="ARBA" id="ARBA00023136"/>
    </source>
</evidence>
<dbReference type="RefSeq" id="WP_111505418.1">
    <property type="nucleotide sequence ID" value="NZ_QKYN01000114.1"/>
</dbReference>
<dbReference type="InterPro" id="IPR036259">
    <property type="entry name" value="MFS_trans_sf"/>
</dbReference>
<dbReference type="Gene3D" id="1.20.1250.20">
    <property type="entry name" value="MFS general substrate transporter like domains"/>
    <property type="match status" value="2"/>
</dbReference>
<dbReference type="PROSITE" id="PS50850">
    <property type="entry name" value="MFS"/>
    <property type="match status" value="1"/>
</dbReference>
<evidence type="ECO:0000256" key="2">
    <source>
        <dbReference type="ARBA" id="ARBA00022692"/>
    </source>
</evidence>
<feature type="transmembrane region" description="Helical" evidence="6">
    <location>
        <begin position="339"/>
        <end position="361"/>
    </location>
</feature>
<evidence type="ECO:0000256" key="3">
    <source>
        <dbReference type="ARBA" id="ARBA00022989"/>
    </source>
</evidence>
<evidence type="ECO:0000256" key="1">
    <source>
        <dbReference type="ARBA" id="ARBA00004651"/>
    </source>
</evidence>
<dbReference type="SUPFAM" id="SSF103473">
    <property type="entry name" value="MFS general substrate transporter"/>
    <property type="match status" value="1"/>
</dbReference>
<feature type="transmembrane region" description="Helical" evidence="6">
    <location>
        <begin position="274"/>
        <end position="296"/>
    </location>
</feature>
<keyword evidence="5" id="KW-0046">Antibiotic resistance</keyword>
<feature type="transmembrane region" description="Helical" evidence="6">
    <location>
        <begin position="141"/>
        <end position="164"/>
    </location>
</feature>
<accession>A0A2X0K4G6</accession>
<evidence type="ECO:0000256" key="6">
    <source>
        <dbReference type="SAM" id="Phobius"/>
    </source>
</evidence>
<feature type="transmembrane region" description="Helical" evidence="6">
    <location>
        <begin position="88"/>
        <end position="107"/>
    </location>
</feature>
<protein>
    <submittedName>
        <fullName evidence="8">MFS transporter</fullName>
    </submittedName>
</protein>
<dbReference type="AlphaFoldDB" id="A0A2X0K4G6"/>
<evidence type="ECO:0000313" key="9">
    <source>
        <dbReference type="Proteomes" id="UP000248889"/>
    </source>
</evidence>
<feature type="transmembrane region" description="Helical" evidence="6">
    <location>
        <begin position="61"/>
        <end position="81"/>
    </location>
</feature>
<feature type="transmembrane region" description="Helical" evidence="6">
    <location>
        <begin position="176"/>
        <end position="195"/>
    </location>
</feature>
<dbReference type="EMBL" id="QKYN01000114">
    <property type="protein sequence ID" value="RAG82429.1"/>
    <property type="molecule type" value="Genomic_DNA"/>
</dbReference>
<feature type="transmembrane region" description="Helical" evidence="6">
    <location>
        <begin position="367"/>
        <end position="390"/>
    </location>
</feature>
<feature type="transmembrane region" description="Helical" evidence="6">
    <location>
        <begin position="302"/>
        <end position="327"/>
    </location>
</feature>
<dbReference type="Proteomes" id="UP000248889">
    <property type="component" value="Unassembled WGS sequence"/>
</dbReference>
<keyword evidence="2 6" id="KW-0812">Transmembrane</keyword>
<keyword evidence="9" id="KW-1185">Reference proteome</keyword>
<evidence type="ECO:0000256" key="5">
    <source>
        <dbReference type="ARBA" id="ARBA00023251"/>
    </source>
</evidence>
<feature type="transmembrane region" description="Helical" evidence="6">
    <location>
        <begin position="402"/>
        <end position="428"/>
    </location>
</feature>
<feature type="transmembrane region" description="Helical" evidence="6">
    <location>
        <begin position="113"/>
        <end position="134"/>
    </location>
</feature>
<organism evidence="8 9">
    <name type="scientific">Streptacidiphilus pinicola</name>
    <dbReference type="NCBI Taxonomy" id="2219663"/>
    <lineage>
        <taxon>Bacteria</taxon>
        <taxon>Bacillati</taxon>
        <taxon>Actinomycetota</taxon>
        <taxon>Actinomycetes</taxon>
        <taxon>Kitasatosporales</taxon>
        <taxon>Streptomycetaceae</taxon>
        <taxon>Streptacidiphilus</taxon>
    </lineage>
</organism>
<feature type="transmembrane region" description="Helical" evidence="6">
    <location>
        <begin position="21"/>
        <end position="41"/>
    </location>
</feature>
<evidence type="ECO:0000313" key="8">
    <source>
        <dbReference type="EMBL" id="RAG82429.1"/>
    </source>
</evidence>
<dbReference type="OrthoDB" id="4484751at2"/>
<reference evidence="8 9" key="1">
    <citation type="submission" date="2018-06" db="EMBL/GenBank/DDBJ databases">
        <title>Streptacidiphilus pinicola sp. nov., isolated from pine grove soil.</title>
        <authorList>
            <person name="Roh S.G."/>
            <person name="Park S."/>
            <person name="Kim M.-K."/>
            <person name="Yun B.-R."/>
            <person name="Park J."/>
            <person name="Kim M.J."/>
            <person name="Kim Y.S."/>
            <person name="Kim S.B."/>
        </authorList>
    </citation>
    <scope>NUCLEOTIDE SEQUENCE [LARGE SCALE GENOMIC DNA]</scope>
    <source>
        <strain evidence="8 9">MMS16-CNU450</strain>
    </source>
</reference>
<keyword evidence="4 6" id="KW-0472">Membrane</keyword>
<gene>
    <name evidence="8" type="ORF">DN069_27550</name>
</gene>
<dbReference type="GO" id="GO:0005886">
    <property type="term" value="C:plasma membrane"/>
    <property type="evidence" value="ECO:0007669"/>
    <property type="project" value="UniProtKB-SubCell"/>
</dbReference>
<dbReference type="PANTHER" id="PTHR42718:SF35">
    <property type="entry name" value="BLL0718 PROTEIN"/>
    <property type="match status" value="1"/>
</dbReference>
<sequence length="481" mass="48966">MAESTEAAEVSAEPTTSPRRGPLIAVAAVLATVTNAVAFMLPPLLPLMQAQFRLGVSASTWIFTALTLGGGAGFVVIPRLADVLNDRITCLLSGGCLTVGALIPAVGDSYPTLLVGSVLLGFGGAAQLLPLGFLRRHLSGGAVATAVSVLIMATGSGTVLGMVGGGLTVKTLSLSAFFYILAAAFAATTVALLVVVPASRPESHERIGVLGAVSMIGWVTAVLLALTQGQIWGNAALYLLVGGVVAGVVWAVVQRRAKHAVFDLTVLKERFVTPACFAAGLFGAIDAAFLVLVSYYTQTPKAAGYGLGVDALGTGLLMLPFALMMFVGGKAAERAVHKGHAASVLVVGAGVSVLGLGWLAFAHQQAWQYLVGAALVGAGSRVGYSGAFAVPQLVVPEHKAGMAAGIPGTVMAIGFAFGSALISGLLTVATVPQVGVPEPYLYTDGFLITCGLAVLVLVVTGVSRLRHRGEHLVFAQEAQEA</sequence>
<dbReference type="InterPro" id="IPR020846">
    <property type="entry name" value="MFS_dom"/>
</dbReference>
<feature type="transmembrane region" description="Helical" evidence="6">
    <location>
        <begin position="440"/>
        <end position="462"/>
    </location>
</feature>
<dbReference type="PANTHER" id="PTHR42718">
    <property type="entry name" value="MAJOR FACILITATOR SUPERFAMILY MULTIDRUG TRANSPORTER MFSC"/>
    <property type="match status" value="1"/>
</dbReference>
<dbReference type="GO" id="GO:0022857">
    <property type="term" value="F:transmembrane transporter activity"/>
    <property type="evidence" value="ECO:0007669"/>
    <property type="project" value="InterPro"/>
</dbReference>
<proteinExistence type="predicted"/>
<feature type="domain" description="Major facilitator superfamily (MFS) profile" evidence="7">
    <location>
        <begin position="23"/>
        <end position="468"/>
    </location>
</feature>
<comment type="subcellular location">
    <subcellularLocation>
        <location evidence="1">Cell membrane</location>
        <topology evidence="1">Multi-pass membrane protein</topology>
    </subcellularLocation>
</comment>
<feature type="transmembrane region" description="Helical" evidence="6">
    <location>
        <begin position="232"/>
        <end position="253"/>
    </location>
</feature>
<dbReference type="Pfam" id="PF07690">
    <property type="entry name" value="MFS_1"/>
    <property type="match status" value="1"/>
</dbReference>
<feature type="transmembrane region" description="Helical" evidence="6">
    <location>
        <begin position="207"/>
        <end position="226"/>
    </location>
</feature>
<name>A0A2X0K4G6_9ACTN</name>
<evidence type="ECO:0000259" key="7">
    <source>
        <dbReference type="PROSITE" id="PS50850"/>
    </source>
</evidence>
<dbReference type="InterPro" id="IPR011701">
    <property type="entry name" value="MFS"/>
</dbReference>
<comment type="caution">
    <text evidence="8">The sequence shown here is derived from an EMBL/GenBank/DDBJ whole genome shotgun (WGS) entry which is preliminary data.</text>
</comment>